<keyword evidence="3" id="KW-1185">Reference proteome</keyword>
<dbReference type="HAMAP" id="MF_00697">
    <property type="entry name" value="UPF0276"/>
    <property type="match status" value="1"/>
</dbReference>
<dbReference type="AlphaFoldDB" id="A0A4R6P073"/>
<dbReference type="InterPro" id="IPR007801">
    <property type="entry name" value="MbnB/TglH/ChrH"/>
</dbReference>
<dbReference type="NCBIfam" id="NF003818">
    <property type="entry name" value="PRK05409.1"/>
    <property type="match status" value="1"/>
</dbReference>
<dbReference type="SUPFAM" id="SSF51658">
    <property type="entry name" value="Xylose isomerase-like"/>
    <property type="match status" value="1"/>
</dbReference>
<proteinExistence type="inferred from homology"/>
<reference evidence="2 3" key="1">
    <citation type="submission" date="2019-03" db="EMBL/GenBank/DDBJ databases">
        <title>Freshwater and sediment microbial communities from various areas in North America, analyzing microbe dynamics in response to fracking.</title>
        <authorList>
            <person name="Lamendella R."/>
        </authorList>
    </citation>
    <scope>NUCLEOTIDE SEQUENCE [LARGE SCALE GENOMIC DNA]</scope>
    <source>
        <strain evidence="2 3">18_TX</strain>
    </source>
</reference>
<sequence length="276" mass="31486">MPLNSDTVGLGYRRSMYQELIQCDQFPFDFLEIAPENWMNSGPRLQHQLRALRERVPFTTHGLSLSIGGFAPLDLPFLRRLKAFLDDYDIELYSEHLSYCSDEGHLYDLMPIPFTADAIGHVSERIRTVSDVLERPLVIENVSFYAMPDGDMNELEFINAVLAEADCDLLLDVNNVYVNSINHRYDPVQFITGLPAERIRYMHIAGHYQQQADLIIDTHGADVIDPVWQLLKASYQYAGCHPTLLERDFNIPSLDTLSNELATIRKTQATQHAIVS</sequence>
<evidence type="ECO:0000256" key="1">
    <source>
        <dbReference type="HAMAP-Rule" id="MF_00697"/>
    </source>
</evidence>
<dbReference type="Pfam" id="PF05114">
    <property type="entry name" value="MbnB_TglH_ChrH"/>
    <property type="match status" value="1"/>
</dbReference>
<organism evidence="2 3">
    <name type="scientific">Idiomarina aquatica</name>
    <dbReference type="NCBI Taxonomy" id="1327752"/>
    <lineage>
        <taxon>Bacteria</taxon>
        <taxon>Pseudomonadati</taxon>
        <taxon>Pseudomonadota</taxon>
        <taxon>Gammaproteobacteria</taxon>
        <taxon>Alteromonadales</taxon>
        <taxon>Idiomarinaceae</taxon>
        <taxon>Idiomarina</taxon>
    </lineage>
</organism>
<dbReference type="EMBL" id="SNXI01000015">
    <property type="protein sequence ID" value="TDP30781.1"/>
    <property type="molecule type" value="Genomic_DNA"/>
</dbReference>
<gene>
    <name evidence="2" type="ORF">DEU29_11564</name>
</gene>
<dbReference type="RefSeq" id="WP_279513247.1">
    <property type="nucleotide sequence ID" value="NZ_SNXI01000015.1"/>
</dbReference>
<accession>A0A4R6P073</accession>
<dbReference type="PANTHER" id="PTHR42194:SF1">
    <property type="entry name" value="UPF0276 PROTEIN HI_1600"/>
    <property type="match status" value="1"/>
</dbReference>
<evidence type="ECO:0000313" key="2">
    <source>
        <dbReference type="EMBL" id="TDP30781.1"/>
    </source>
</evidence>
<comment type="similarity">
    <text evidence="1">Belongs to the UPF0276 family.</text>
</comment>
<evidence type="ECO:0000313" key="3">
    <source>
        <dbReference type="Proteomes" id="UP000295531"/>
    </source>
</evidence>
<dbReference type="InterPro" id="IPR036237">
    <property type="entry name" value="Xyl_isomerase-like_sf"/>
</dbReference>
<dbReference type="Gene3D" id="3.20.20.150">
    <property type="entry name" value="Divalent-metal-dependent TIM barrel enzymes"/>
    <property type="match status" value="1"/>
</dbReference>
<protein>
    <recommendedName>
        <fullName evidence="1">UPF0276 protein DEU29_11564</fullName>
    </recommendedName>
</protein>
<name>A0A4R6P073_9GAMM</name>
<dbReference type="Proteomes" id="UP000295531">
    <property type="component" value="Unassembled WGS sequence"/>
</dbReference>
<comment type="caution">
    <text evidence="2">The sequence shown here is derived from an EMBL/GenBank/DDBJ whole genome shotgun (WGS) entry which is preliminary data.</text>
</comment>
<dbReference type="PANTHER" id="PTHR42194">
    <property type="entry name" value="UPF0276 PROTEIN HI_1600"/>
    <property type="match status" value="1"/>
</dbReference>